<evidence type="ECO:0000259" key="2">
    <source>
        <dbReference type="PROSITE" id="PS50195"/>
    </source>
</evidence>
<dbReference type="InterPro" id="IPR047168">
    <property type="entry name" value="LEC1-like"/>
</dbReference>
<dbReference type="Pfam" id="PF00787">
    <property type="entry name" value="PX"/>
    <property type="match status" value="1"/>
</dbReference>
<evidence type="ECO:0000313" key="4">
    <source>
        <dbReference type="Proteomes" id="UP001049176"/>
    </source>
</evidence>
<dbReference type="Proteomes" id="UP001049176">
    <property type="component" value="Chromosome 2"/>
</dbReference>
<dbReference type="PANTHER" id="PTHR47185">
    <property type="entry name" value="PX DOMAIN-CONTAINING PROTEIN YPR097W"/>
    <property type="match status" value="1"/>
</dbReference>
<dbReference type="SMART" id="SM00312">
    <property type="entry name" value="PX"/>
    <property type="match status" value="1"/>
</dbReference>
<feature type="region of interest" description="Disordered" evidence="1">
    <location>
        <begin position="312"/>
        <end position="346"/>
    </location>
</feature>
<feature type="compositionally biased region" description="Low complexity" evidence="1">
    <location>
        <begin position="1"/>
        <end position="22"/>
    </location>
</feature>
<dbReference type="GO" id="GO:0035091">
    <property type="term" value="F:phosphatidylinositol binding"/>
    <property type="evidence" value="ECO:0007669"/>
    <property type="project" value="InterPro"/>
</dbReference>
<dbReference type="InterPro" id="IPR036871">
    <property type="entry name" value="PX_dom_sf"/>
</dbReference>
<feature type="compositionally biased region" description="Acidic residues" evidence="1">
    <location>
        <begin position="900"/>
        <end position="931"/>
    </location>
</feature>
<accession>A0A9P7UYH0</accession>
<gene>
    <name evidence="3" type="ORF">E1B28_004334</name>
</gene>
<keyword evidence="4" id="KW-1185">Reference proteome</keyword>
<feature type="domain" description="PX" evidence="2">
    <location>
        <begin position="261"/>
        <end position="418"/>
    </location>
</feature>
<dbReference type="KEGG" id="more:E1B28_004334"/>
<dbReference type="Pfam" id="PF12825">
    <property type="entry name" value="DUF3818"/>
    <property type="match status" value="1"/>
</dbReference>
<dbReference type="PANTHER" id="PTHR47185:SF1">
    <property type="entry name" value="PX DOMAIN-CONTAINING PROTEIN YPR097W"/>
    <property type="match status" value="1"/>
</dbReference>
<dbReference type="Gene3D" id="3.30.1520.10">
    <property type="entry name" value="Phox-like domain"/>
    <property type="match status" value="1"/>
</dbReference>
<comment type="caution">
    <text evidence="3">The sequence shown here is derived from an EMBL/GenBank/DDBJ whole genome shotgun (WGS) entry which is preliminary data.</text>
</comment>
<dbReference type="EMBL" id="CM032182">
    <property type="protein sequence ID" value="KAG7096935.1"/>
    <property type="molecule type" value="Genomic_DNA"/>
</dbReference>
<evidence type="ECO:0000256" key="1">
    <source>
        <dbReference type="SAM" id="MobiDB-lite"/>
    </source>
</evidence>
<dbReference type="OrthoDB" id="2117459at2759"/>
<dbReference type="SUPFAM" id="SSF64268">
    <property type="entry name" value="PX domain"/>
    <property type="match status" value="1"/>
</dbReference>
<dbReference type="Pfam" id="PF12828">
    <property type="entry name" value="PXB"/>
    <property type="match status" value="1"/>
</dbReference>
<organism evidence="3 4">
    <name type="scientific">Marasmius oreades</name>
    <name type="common">fairy-ring Marasmius</name>
    <dbReference type="NCBI Taxonomy" id="181124"/>
    <lineage>
        <taxon>Eukaryota</taxon>
        <taxon>Fungi</taxon>
        <taxon>Dikarya</taxon>
        <taxon>Basidiomycota</taxon>
        <taxon>Agaricomycotina</taxon>
        <taxon>Agaricomycetes</taxon>
        <taxon>Agaricomycetidae</taxon>
        <taxon>Agaricales</taxon>
        <taxon>Marasmiineae</taxon>
        <taxon>Marasmiaceae</taxon>
        <taxon>Marasmius</taxon>
    </lineage>
</organism>
<reference evidence="3" key="1">
    <citation type="journal article" date="2021" name="Genome Biol. Evol.">
        <title>The assembled and annotated genome of the fairy-ring fungus Marasmius oreades.</title>
        <authorList>
            <person name="Hiltunen M."/>
            <person name="Ament-Velasquez S.L."/>
            <person name="Johannesson H."/>
        </authorList>
    </citation>
    <scope>NUCLEOTIDE SEQUENCE</scope>
    <source>
        <strain evidence="3">03SP1</strain>
    </source>
</reference>
<proteinExistence type="predicted"/>
<name>A0A9P7UYH0_9AGAR</name>
<dbReference type="GeneID" id="66073410"/>
<feature type="region of interest" description="Disordered" evidence="1">
    <location>
        <begin position="1"/>
        <end position="72"/>
    </location>
</feature>
<dbReference type="RefSeq" id="XP_043013405.1">
    <property type="nucleotide sequence ID" value="XM_043148803.1"/>
</dbReference>
<dbReference type="InterPro" id="IPR024555">
    <property type="entry name" value="PX-associated"/>
</dbReference>
<feature type="compositionally biased region" description="Pro residues" evidence="1">
    <location>
        <begin position="1020"/>
        <end position="1030"/>
    </location>
</feature>
<feature type="compositionally biased region" description="Pro residues" evidence="1">
    <location>
        <begin position="51"/>
        <end position="64"/>
    </location>
</feature>
<sequence>MSSSVTPTISTVPTITSSSSIPCEAAEGSASNTPLTPPTRPLARPRRPTRDLPPLPSDEPPVPSNGPRASSLIDNTLQHDFQEHADPSEILTPLRAHYLKKTLIHLQFQRELDAITTTTPNNISTFSYLGPPFTAPPRDAPPIDLPFLRFIFRQFVLTFPFMAAAPKDFYSEKLQPFIGAMLSRNLSPSSVFDDDSDAEKTSRLKLLTRIERNLSLFIGAATKLVEREEVVRLSQSDLDRIETLAKKREAKNLRRKEIFEVNIVSVRTVTDKGRMRSRMHEEFIIRTRRSNHPDWFVSRRYGDFRTLANELRKAHSQEEIPSPPPKNRTAVNAPTSPPPTTPACTERQTFGQQSWDEQSVGSPESYIFSPSQPTHPSLLSREKNRLTLRAYLHSLLSLPTTASSPVLRSFLLSGPTTLTSEELEDARWREEADKAREEGRKKFAAEIASRVDGLRSAVREVKGDVMGKDGLTTVFATIKVTPHVRDLPPNYQSVIEWARISLASTVFQQLVASDRASETFASLKRLHGLMPYFMLKTALKITNPIGMIRSVLDLFLAQPFGGRSLLQRMFTGSLTEEVKQLEEEIEAVKAKVEDPVMCEKIRQFVYASREIQTTYKSDAAAENLNLLTIILRSGDQPVLSRTQLHRVAKAHKAYVIYMRYRETLDDSDDDDGPQDDDGWLYEDLKVLGHLYSRLRDREQLIALIFEGFTAELLKDIITIFYAPLAQVYRAASISDSLGDLQNFINDLIRTVEQNEDLSQEDPDRTVQTFIDLIKRHEQSFYNFVHKVHSKGEGLFDSLMKWIELFLTVIREGIGSPLSLEFLLPYMGKERADILAEVDKVALYHYKLKVLYEDKIRRRFGRTRGQHDADAEDEATKALVEGVVGEISFGELAQGDAFDVAAEETDEDEDSSEYYSSSEDDPDESEEDESDDSSIPNSSRLRPARSDTSHRGPAPLHSPLRSNSRPPENQRSTSLRIPGRLKTSRSLISLTRPSRRSEDVPPVPSMPGTPRTPLRTAMSKPLPPSPVPKHPPNNNSGTSSPKLNKRKGRSLQPPELIHIPQLLPIFKEMMRPNLQPRQRTQ</sequence>
<dbReference type="InterPro" id="IPR024554">
    <property type="entry name" value="LEC1-like_C"/>
</dbReference>
<feature type="compositionally biased region" description="Polar residues" evidence="1">
    <location>
        <begin position="959"/>
        <end position="974"/>
    </location>
</feature>
<dbReference type="InterPro" id="IPR001683">
    <property type="entry name" value="PX_dom"/>
</dbReference>
<protein>
    <recommendedName>
        <fullName evidence="2">PX domain-containing protein</fullName>
    </recommendedName>
</protein>
<dbReference type="PROSITE" id="PS50195">
    <property type="entry name" value="PX"/>
    <property type="match status" value="1"/>
</dbReference>
<dbReference type="CDD" id="cd06869">
    <property type="entry name" value="PX_UP2_fungi"/>
    <property type="match status" value="1"/>
</dbReference>
<evidence type="ECO:0000313" key="3">
    <source>
        <dbReference type="EMBL" id="KAG7096935.1"/>
    </source>
</evidence>
<feature type="region of interest" description="Disordered" evidence="1">
    <location>
        <begin position="900"/>
        <end position="1055"/>
    </location>
</feature>
<dbReference type="AlphaFoldDB" id="A0A9P7UYH0"/>